<name>A0A450RYB6_9GAMM</name>
<proteinExistence type="predicted"/>
<sequence>MNMDKATNSNPTVKSARRMAEPRERKGSTEPFFAYCYQHIKNTGLSRWIVGFMDEIARSRVNQVSLVLGAMGISGVVVASFRYLFENPIVPLFAVATGLLVLIILAAHSWAKNRRMEQPADNTHLEKHLTELLQLFQEERRAMLRPEIAAKLNLTTEEINQLLVLALSEEWIEQVGQTFFRLREEMKALAYRRIKKQQQENHDA</sequence>
<feature type="transmembrane region" description="Helical" evidence="2">
    <location>
        <begin position="64"/>
        <end position="83"/>
    </location>
</feature>
<keyword evidence="2" id="KW-0472">Membrane</keyword>
<evidence type="ECO:0000313" key="3">
    <source>
        <dbReference type="EMBL" id="VFJ44121.1"/>
    </source>
</evidence>
<dbReference type="EMBL" id="CAADEZ010000014">
    <property type="protein sequence ID" value="VFJ44121.1"/>
    <property type="molecule type" value="Genomic_DNA"/>
</dbReference>
<evidence type="ECO:0000256" key="1">
    <source>
        <dbReference type="SAM" id="MobiDB-lite"/>
    </source>
</evidence>
<feature type="compositionally biased region" description="Polar residues" evidence="1">
    <location>
        <begin position="1"/>
        <end position="13"/>
    </location>
</feature>
<organism evidence="3">
    <name type="scientific">Candidatus Kentrum sp. FM</name>
    <dbReference type="NCBI Taxonomy" id="2126340"/>
    <lineage>
        <taxon>Bacteria</taxon>
        <taxon>Pseudomonadati</taxon>
        <taxon>Pseudomonadota</taxon>
        <taxon>Gammaproteobacteria</taxon>
        <taxon>Candidatus Kentrum</taxon>
    </lineage>
</organism>
<dbReference type="AlphaFoldDB" id="A0A450RYB6"/>
<evidence type="ECO:0000313" key="4">
    <source>
        <dbReference type="EMBL" id="VFJ44530.1"/>
    </source>
</evidence>
<feature type="region of interest" description="Disordered" evidence="1">
    <location>
        <begin position="1"/>
        <end position="25"/>
    </location>
</feature>
<evidence type="ECO:0000313" key="5">
    <source>
        <dbReference type="EMBL" id="VFK05992.1"/>
    </source>
</evidence>
<dbReference type="EMBL" id="CAADFL010000008">
    <property type="protein sequence ID" value="VFK05992.1"/>
    <property type="molecule type" value="Genomic_DNA"/>
</dbReference>
<evidence type="ECO:0000256" key="2">
    <source>
        <dbReference type="SAM" id="Phobius"/>
    </source>
</evidence>
<reference evidence="3" key="1">
    <citation type="submission" date="2019-02" db="EMBL/GenBank/DDBJ databases">
        <authorList>
            <person name="Gruber-Vodicka R. H."/>
            <person name="Seah K. B. B."/>
        </authorList>
    </citation>
    <scope>NUCLEOTIDE SEQUENCE</scope>
    <source>
        <strain evidence="3">BECK_BZ163</strain>
        <strain evidence="5">BECK_BZ164</strain>
        <strain evidence="4">BECK_BZ165</strain>
    </source>
</reference>
<feature type="transmembrane region" description="Helical" evidence="2">
    <location>
        <begin position="89"/>
        <end position="107"/>
    </location>
</feature>
<keyword evidence="2" id="KW-0812">Transmembrane</keyword>
<protein>
    <submittedName>
        <fullName evidence="3">Uncharacterized protein</fullName>
    </submittedName>
</protein>
<keyword evidence="2" id="KW-1133">Transmembrane helix</keyword>
<accession>A0A450RYB6</accession>
<dbReference type="EMBL" id="CAADFA010000012">
    <property type="protein sequence ID" value="VFJ44530.1"/>
    <property type="molecule type" value="Genomic_DNA"/>
</dbReference>
<gene>
    <name evidence="3" type="ORF">BECKFM1743A_GA0114220_1001411</name>
    <name evidence="5" type="ORF">BECKFM1743B_GA0114221_1000817</name>
    <name evidence="4" type="ORF">BECKFM1743C_GA0114222_1001213</name>
</gene>